<evidence type="ECO:0000313" key="4">
    <source>
        <dbReference type="Proteomes" id="UP000241421"/>
    </source>
</evidence>
<dbReference type="RefSeq" id="WP_106759510.1">
    <property type="nucleotide sequence ID" value="NZ_PXWF02000291.1"/>
</dbReference>
<dbReference type="InterPro" id="IPR046980">
    <property type="entry name" value="KefG/KefF"/>
</dbReference>
<dbReference type="SUPFAM" id="SSF52218">
    <property type="entry name" value="Flavoproteins"/>
    <property type="match status" value="1"/>
</dbReference>
<dbReference type="EMBL" id="PXWF02000291">
    <property type="protein sequence ID" value="PWF42872.1"/>
    <property type="molecule type" value="Genomic_DNA"/>
</dbReference>
<evidence type="ECO:0000313" key="3">
    <source>
        <dbReference type="EMBL" id="PWF42872.1"/>
    </source>
</evidence>
<dbReference type="Pfam" id="PF02525">
    <property type="entry name" value="Flavodoxin_2"/>
    <property type="match status" value="1"/>
</dbReference>
<dbReference type="GO" id="GO:0003955">
    <property type="term" value="F:NAD(P)H dehydrogenase (quinone) activity"/>
    <property type="evidence" value="ECO:0007669"/>
    <property type="project" value="TreeGrafter"/>
</dbReference>
<dbReference type="GO" id="GO:0010181">
    <property type="term" value="F:FMN binding"/>
    <property type="evidence" value="ECO:0007669"/>
    <property type="project" value="TreeGrafter"/>
</dbReference>
<organism evidence="3 4">
    <name type="scientific">Massilia glaciei</name>
    <dbReference type="NCBI Taxonomy" id="1524097"/>
    <lineage>
        <taxon>Bacteria</taxon>
        <taxon>Pseudomonadati</taxon>
        <taxon>Pseudomonadota</taxon>
        <taxon>Betaproteobacteria</taxon>
        <taxon>Burkholderiales</taxon>
        <taxon>Oxalobacteraceae</taxon>
        <taxon>Telluria group</taxon>
        <taxon>Massilia</taxon>
    </lineage>
</organism>
<dbReference type="GO" id="GO:0009055">
    <property type="term" value="F:electron transfer activity"/>
    <property type="evidence" value="ECO:0007669"/>
    <property type="project" value="TreeGrafter"/>
</dbReference>
<evidence type="ECO:0000259" key="2">
    <source>
        <dbReference type="Pfam" id="PF02525"/>
    </source>
</evidence>
<protein>
    <submittedName>
        <fullName evidence="3">NAD(P)H dehydrogenase</fullName>
    </submittedName>
</protein>
<accession>A0A2U2HF90</accession>
<proteinExistence type="predicted"/>
<dbReference type="PANTHER" id="PTHR47307">
    <property type="entry name" value="GLUTATHIONE-REGULATED POTASSIUM-EFFLUX SYSTEM ANCILLARY PROTEIN KEFG"/>
    <property type="match status" value="1"/>
</dbReference>
<dbReference type="InterPro" id="IPR003680">
    <property type="entry name" value="Flavodoxin_fold"/>
</dbReference>
<keyword evidence="1" id="KW-0560">Oxidoreductase</keyword>
<dbReference type="AlphaFoldDB" id="A0A2U2HF90"/>
<dbReference type="Gene3D" id="3.40.50.360">
    <property type="match status" value="1"/>
</dbReference>
<gene>
    <name evidence="3" type="ORF">C7C56_022125</name>
</gene>
<name>A0A2U2HF90_9BURK</name>
<sequence length="192" mass="21011">MPPSPGILVLYAHPTPHQSQVNHRLAQAAARLPNVTVHDLYETYPDFAIDVAREQALVEQADVLVFLHPIYWYSMPSLLKEWVDAVLQPGWAYGKDGTALRGKHYWLVVTTGSAAEDYRPGAAHDRPFADFLAPFEQTAALCGMRWVTPQVLHAARATTAAAVEAHIAAFVARLADFSPDQASAQASDDHGT</sequence>
<keyword evidence="4" id="KW-1185">Reference proteome</keyword>
<reference evidence="3 4" key="1">
    <citation type="submission" date="2018-04" db="EMBL/GenBank/DDBJ databases">
        <title>Massilia violaceinigra sp. nov., a novel purple-pigmented bacterium isolated from Tianshan glacier, Xinjiang, China.</title>
        <authorList>
            <person name="Wang H."/>
        </authorList>
    </citation>
    <scope>NUCLEOTIDE SEQUENCE [LARGE SCALE GENOMIC DNA]</scope>
    <source>
        <strain evidence="3 4">B448-2</strain>
    </source>
</reference>
<dbReference type="OrthoDB" id="9798454at2"/>
<feature type="domain" description="Flavodoxin-like fold" evidence="2">
    <location>
        <begin position="7"/>
        <end position="173"/>
    </location>
</feature>
<comment type="caution">
    <text evidence="3">The sequence shown here is derived from an EMBL/GenBank/DDBJ whole genome shotgun (WGS) entry which is preliminary data.</text>
</comment>
<dbReference type="InterPro" id="IPR029039">
    <property type="entry name" value="Flavoprotein-like_sf"/>
</dbReference>
<evidence type="ECO:0000256" key="1">
    <source>
        <dbReference type="ARBA" id="ARBA00023002"/>
    </source>
</evidence>
<dbReference type="PANTHER" id="PTHR47307:SF2">
    <property type="entry name" value="GLUTATHIONE-REGULATED POTASSIUM-EFFLUX SYSTEM ANCILLARY PROTEIN KEFF"/>
    <property type="match status" value="1"/>
</dbReference>
<dbReference type="Proteomes" id="UP000241421">
    <property type="component" value="Unassembled WGS sequence"/>
</dbReference>